<dbReference type="PANTHER" id="PTHR43630:SF2">
    <property type="entry name" value="GLYCOSYLTRANSFERASE"/>
    <property type="match status" value="1"/>
</dbReference>
<reference evidence="2 3" key="1">
    <citation type="submission" date="2023-07" db="EMBL/GenBank/DDBJ databases">
        <title>Sequencing the genomes of 1000 actinobacteria strains.</title>
        <authorList>
            <person name="Klenk H.-P."/>
        </authorList>
    </citation>
    <scope>NUCLEOTIDE SEQUENCE [LARGE SCALE GENOMIC DNA]</scope>
    <source>
        <strain evidence="2 3">DSM 44709</strain>
    </source>
</reference>
<protein>
    <recommendedName>
        <fullName evidence="1">Glycosyltransferase 2-like domain-containing protein</fullName>
    </recommendedName>
</protein>
<gene>
    <name evidence="2" type="ORF">J2S42_004931</name>
</gene>
<dbReference type="Proteomes" id="UP001240236">
    <property type="component" value="Unassembled WGS sequence"/>
</dbReference>
<evidence type="ECO:0000313" key="3">
    <source>
        <dbReference type="Proteomes" id="UP001240236"/>
    </source>
</evidence>
<evidence type="ECO:0000259" key="1">
    <source>
        <dbReference type="Pfam" id="PF00535"/>
    </source>
</evidence>
<proteinExistence type="predicted"/>
<dbReference type="SUPFAM" id="SSF53448">
    <property type="entry name" value="Nucleotide-diphospho-sugar transferases"/>
    <property type="match status" value="1"/>
</dbReference>
<dbReference type="RefSeq" id="WP_307242726.1">
    <property type="nucleotide sequence ID" value="NZ_JAUSUZ010000001.1"/>
</dbReference>
<dbReference type="EMBL" id="JAUSUZ010000001">
    <property type="protein sequence ID" value="MDQ0368262.1"/>
    <property type="molecule type" value="Genomic_DNA"/>
</dbReference>
<keyword evidence="3" id="KW-1185">Reference proteome</keyword>
<dbReference type="Pfam" id="PF00535">
    <property type="entry name" value="Glycos_transf_2"/>
    <property type="match status" value="1"/>
</dbReference>
<dbReference type="AlphaFoldDB" id="A0AAE3W2U7"/>
<dbReference type="CDD" id="cd02511">
    <property type="entry name" value="Beta4Glucosyltransferase"/>
    <property type="match status" value="1"/>
</dbReference>
<dbReference type="InterPro" id="IPR001173">
    <property type="entry name" value="Glyco_trans_2-like"/>
</dbReference>
<comment type="caution">
    <text evidence="2">The sequence shown here is derived from an EMBL/GenBank/DDBJ whole genome shotgun (WGS) entry which is preliminary data.</text>
</comment>
<dbReference type="InterPro" id="IPR011990">
    <property type="entry name" value="TPR-like_helical_dom_sf"/>
</dbReference>
<dbReference type="SUPFAM" id="SSF48452">
    <property type="entry name" value="TPR-like"/>
    <property type="match status" value="1"/>
</dbReference>
<evidence type="ECO:0000313" key="2">
    <source>
        <dbReference type="EMBL" id="MDQ0368262.1"/>
    </source>
</evidence>
<dbReference type="Gene3D" id="3.90.550.10">
    <property type="entry name" value="Spore Coat Polysaccharide Biosynthesis Protein SpsA, Chain A"/>
    <property type="match status" value="1"/>
</dbReference>
<dbReference type="PANTHER" id="PTHR43630">
    <property type="entry name" value="POLY-BETA-1,6-N-ACETYL-D-GLUCOSAMINE SYNTHASE"/>
    <property type="match status" value="1"/>
</dbReference>
<dbReference type="InterPro" id="IPR029044">
    <property type="entry name" value="Nucleotide-diphossugar_trans"/>
</dbReference>
<sequence>MVSANLKLAAAIIVRDEAELLARCLDSLRGVVDEIHVHDTGSTDGSPDVATRAGACVTTGLWTDHFADARNAALDGWTADWVLSVDADEHVVVDAGRLRELLAGTDADAATLEIDSDRQDSDVTFRAPRLFRPDRTVWTGRIHERITARDGTLRLAALPRDVARIVHAGYATAERREAKALRNVLLGRVQLDDLAADPAGNRDQIARTLLDLGRSCVVAGHKQDAVDTLEMLRELFPRTRERLQGTDQLAQLMLAEGMDEVALVLVEDLRAAGAESAYCDWLAAQALAQLGEVDEAARLLNNVGRVVDTAGRRHGPAALTEMKMLVSALQAKLTGVS</sequence>
<organism evidence="2 3">
    <name type="scientific">Catenuloplanes indicus</name>
    <dbReference type="NCBI Taxonomy" id="137267"/>
    <lineage>
        <taxon>Bacteria</taxon>
        <taxon>Bacillati</taxon>
        <taxon>Actinomycetota</taxon>
        <taxon>Actinomycetes</taxon>
        <taxon>Micromonosporales</taxon>
        <taxon>Micromonosporaceae</taxon>
        <taxon>Catenuloplanes</taxon>
    </lineage>
</organism>
<name>A0AAE3W2U7_9ACTN</name>
<accession>A0AAE3W2U7</accession>
<feature type="domain" description="Glycosyltransferase 2-like" evidence="1">
    <location>
        <begin position="12"/>
        <end position="130"/>
    </location>
</feature>